<reference evidence="1 2" key="1">
    <citation type="submission" date="2021-11" db="EMBL/GenBank/DDBJ databases">
        <title>Draft genome sequence of Paenibacillus profundus YoMME, a new Gram-positive bacteria with exoelectrogenic properties.</title>
        <authorList>
            <person name="Hubenova Y."/>
            <person name="Hubenova E."/>
            <person name="Manasiev Y."/>
            <person name="Peykov S."/>
            <person name="Mitov M."/>
        </authorList>
    </citation>
    <scope>NUCLEOTIDE SEQUENCE [LARGE SCALE GENOMIC DNA]</scope>
    <source>
        <strain evidence="1 2">YoMME</strain>
    </source>
</reference>
<organism evidence="1 2">
    <name type="scientific">Paenibacillus profundus</name>
    <dbReference type="NCBI Taxonomy" id="1173085"/>
    <lineage>
        <taxon>Bacteria</taxon>
        <taxon>Bacillati</taxon>
        <taxon>Bacillota</taxon>
        <taxon>Bacilli</taxon>
        <taxon>Bacillales</taxon>
        <taxon>Paenibacillaceae</taxon>
        <taxon>Paenibacillus</taxon>
    </lineage>
</organism>
<accession>A0ABS8YRF8</accession>
<keyword evidence="2" id="KW-1185">Reference proteome</keyword>
<name>A0ABS8YRF8_9BACL</name>
<dbReference type="InterPro" id="IPR027635">
    <property type="entry name" value="Lantibiotic2_lead_pep_dom"/>
</dbReference>
<proteinExistence type="predicted"/>
<dbReference type="Proteomes" id="UP001199916">
    <property type="component" value="Unassembled WGS sequence"/>
</dbReference>
<dbReference type="Pfam" id="PF16934">
    <property type="entry name" value="Mersacidin"/>
    <property type="match status" value="1"/>
</dbReference>
<dbReference type="InterPro" id="IPR027632">
    <property type="entry name" value="Lant_2_A2"/>
</dbReference>
<gene>
    <name evidence="1" type="ORF">LQV63_27600</name>
</gene>
<protein>
    <submittedName>
        <fullName evidence="1">Mersacidin family lantibiotic</fullName>
    </submittedName>
</protein>
<evidence type="ECO:0000313" key="1">
    <source>
        <dbReference type="EMBL" id="MCE5173033.1"/>
    </source>
</evidence>
<comment type="caution">
    <text evidence="1">The sequence shown here is derived from an EMBL/GenBank/DDBJ whole genome shotgun (WGS) entry which is preliminary data.</text>
</comment>
<dbReference type="RefSeq" id="WP_233699053.1">
    <property type="nucleotide sequence ID" value="NZ_JAJNBZ010000039.1"/>
</dbReference>
<sequence length="90" mass="9480">MTNEQIIAAWKNPELRADMQLPPHPSGRGFQELSFEEMMGIHGAAEVGTNATPTISAVVISAIRTSSKVCIGLSAGAISGIISRRKTCLG</sequence>
<evidence type="ECO:0000313" key="2">
    <source>
        <dbReference type="Proteomes" id="UP001199916"/>
    </source>
</evidence>
<dbReference type="EMBL" id="JAJNBZ010000039">
    <property type="protein sequence ID" value="MCE5173033.1"/>
    <property type="molecule type" value="Genomic_DNA"/>
</dbReference>
<dbReference type="NCBIfam" id="TIGR03898">
    <property type="entry name" value="lanti_MRSA_kill"/>
    <property type="match status" value="1"/>
</dbReference>